<dbReference type="Proteomes" id="UP001221757">
    <property type="component" value="Unassembled WGS sequence"/>
</dbReference>
<keyword evidence="2" id="KW-1185">Reference proteome</keyword>
<dbReference type="AlphaFoldDB" id="A0AAD7M9S0"/>
<gene>
    <name evidence="1" type="ORF">B0H17DRAFT_1125137</name>
</gene>
<dbReference type="EMBL" id="JARKIE010000005">
    <property type="protein sequence ID" value="KAJ7707310.1"/>
    <property type="molecule type" value="Genomic_DNA"/>
</dbReference>
<name>A0AAD7M9S0_MYCRO</name>
<proteinExistence type="predicted"/>
<protein>
    <recommendedName>
        <fullName evidence="3">TIR domain-containing protein</fullName>
    </recommendedName>
</protein>
<sequence>MTRGIDTANSGACAVRRASPGVRAKRERSASAFRSVWRSVRGSATGEQAGDVWVRVAGFDGEPLESGAARAARILFDSISKAFVVLLTPQKYLREELVGEFAEQRERPLLFVPKVPELPDPCAERNTLQSMPKRAISSSMVRMFCSACRGAKVLDVGTPVPQH</sequence>
<accession>A0AAD7M9S0</accession>
<evidence type="ECO:0000313" key="2">
    <source>
        <dbReference type="Proteomes" id="UP001221757"/>
    </source>
</evidence>
<evidence type="ECO:0000313" key="1">
    <source>
        <dbReference type="EMBL" id="KAJ7707310.1"/>
    </source>
</evidence>
<organism evidence="1 2">
    <name type="scientific">Mycena rosella</name>
    <name type="common">Pink bonnet</name>
    <name type="synonym">Agaricus rosellus</name>
    <dbReference type="NCBI Taxonomy" id="1033263"/>
    <lineage>
        <taxon>Eukaryota</taxon>
        <taxon>Fungi</taxon>
        <taxon>Dikarya</taxon>
        <taxon>Basidiomycota</taxon>
        <taxon>Agaricomycotina</taxon>
        <taxon>Agaricomycetes</taxon>
        <taxon>Agaricomycetidae</taxon>
        <taxon>Agaricales</taxon>
        <taxon>Marasmiineae</taxon>
        <taxon>Mycenaceae</taxon>
        <taxon>Mycena</taxon>
    </lineage>
</organism>
<evidence type="ECO:0008006" key="3">
    <source>
        <dbReference type="Google" id="ProtNLM"/>
    </source>
</evidence>
<comment type="caution">
    <text evidence="1">The sequence shown here is derived from an EMBL/GenBank/DDBJ whole genome shotgun (WGS) entry which is preliminary data.</text>
</comment>
<reference evidence="1" key="1">
    <citation type="submission" date="2023-03" db="EMBL/GenBank/DDBJ databases">
        <title>Massive genome expansion in bonnet fungi (Mycena s.s.) driven by repeated elements and novel gene families across ecological guilds.</title>
        <authorList>
            <consortium name="Lawrence Berkeley National Laboratory"/>
            <person name="Harder C.B."/>
            <person name="Miyauchi S."/>
            <person name="Viragh M."/>
            <person name="Kuo A."/>
            <person name="Thoen E."/>
            <person name="Andreopoulos B."/>
            <person name="Lu D."/>
            <person name="Skrede I."/>
            <person name="Drula E."/>
            <person name="Henrissat B."/>
            <person name="Morin E."/>
            <person name="Kohler A."/>
            <person name="Barry K."/>
            <person name="LaButti K."/>
            <person name="Morin E."/>
            <person name="Salamov A."/>
            <person name="Lipzen A."/>
            <person name="Mereny Z."/>
            <person name="Hegedus B."/>
            <person name="Baldrian P."/>
            <person name="Stursova M."/>
            <person name="Weitz H."/>
            <person name="Taylor A."/>
            <person name="Grigoriev I.V."/>
            <person name="Nagy L.G."/>
            <person name="Martin F."/>
            <person name="Kauserud H."/>
        </authorList>
    </citation>
    <scope>NUCLEOTIDE SEQUENCE</scope>
    <source>
        <strain evidence="1">CBHHK067</strain>
    </source>
</reference>